<dbReference type="EMBL" id="MN739122">
    <property type="protein sequence ID" value="QHS89994.1"/>
    <property type="molecule type" value="Genomic_DNA"/>
</dbReference>
<sequence length="83" mass="9118">MSSQYATGYYNPGYYAPPPAAVQPQVQKESFTKKYLSWLTPGLALYLILAFFICVAAVLTVGLEFSSVPHACAQWSFDCTNQG</sequence>
<keyword evidence="1" id="KW-0812">Transmembrane</keyword>
<name>A0A6C0BDX1_9ZZZZ</name>
<reference evidence="2" key="1">
    <citation type="journal article" date="2020" name="Nature">
        <title>Giant virus diversity and host interactions through global metagenomics.</title>
        <authorList>
            <person name="Schulz F."/>
            <person name="Roux S."/>
            <person name="Paez-Espino D."/>
            <person name="Jungbluth S."/>
            <person name="Walsh D.A."/>
            <person name="Denef V.J."/>
            <person name="McMahon K.D."/>
            <person name="Konstantinidis K.T."/>
            <person name="Eloe-Fadrosh E.A."/>
            <person name="Kyrpides N.C."/>
            <person name="Woyke T."/>
        </authorList>
    </citation>
    <scope>NUCLEOTIDE SEQUENCE</scope>
    <source>
        <strain evidence="2">GVMAG-M-3300010160-4</strain>
    </source>
</reference>
<dbReference type="AlphaFoldDB" id="A0A6C0BDX1"/>
<keyword evidence="1" id="KW-1133">Transmembrane helix</keyword>
<evidence type="ECO:0000313" key="2">
    <source>
        <dbReference type="EMBL" id="QHS89994.1"/>
    </source>
</evidence>
<organism evidence="2">
    <name type="scientific">viral metagenome</name>
    <dbReference type="NCBI Taxonomy" id="1070528"/>
    <lineage>
        <taxon>unclassified sequences</taxon>
        <taxon>metagenomes</taxon>
        <taxon>organismal metagenomes</taxon>
    </lineage>
</organism>
<feature type="transmembrane region" description="Helical" evidence="1">
    <location>
        <begin position="43"/>
        <end position="63"/>
    </location>
</feature>
<proteinExistence type="predicted"/>
<keyword evidence="1" id="KW-0472">Membrane</keyword>
<accession>A0A6C0BDX1</accession>
<evidence type="ECO:0000256" key="1">
    <source>
        <dbReference type="SAM" id="Phobius"/>
    </source>
</evidence>
<protein>
    <submittedName>
        <fullName evidence="2">Uncharacterized protein</fullName>
    </submittedName>
</protein>